<keyword evidence="2" id="KW-1185">Reference proteome</keyword>
<gene>
    <name evidence="1" type="ORF">N7Z68_21030</name>
</gene>
<proteinExistence type="predicted"/>
<sequence length="53" mass="6171">MKKVSDFPKTINKTVRYIKQDAPLEDLEAIHQLIKTAIDRRKQLENRSSKATC</sequence>
<comment type="caution">
    <text evidence="1">The sequence shown here is derived from an EMBL/GenBank/DDBJ whole genome shotgun (WGS) entry which is preliminary data.</text>
</comment>
<dbReference type="RefSeq" id="WP_275120430.1">
    <property type="nucleotide sequence ID" value="NZ_JAOTPO010000021.1"/>
</dbReference>
<organism evidence="1 2">
    <name type="scientific">Alkalihalobacterium chitinilyticum</name>
    <dbReference type="NCBI Taxonomy" id="2980103"/>
    <lineage>
        <taxon>Bacteria</taxon>
        <taxon>Bacillati</taxon>
        <taxon>Bacillota</taxon>
        <taxon>Bacilli</taxon>
        <taxon>Bacillales</taxon>
        <taxon>Bacillaceae</taxon>
        <taxon>Alkalihalobacterium</taxon>
    </lineage>
</organism>
<dbReference type="Proteomes" id="UP001148125">
    <property type="component" value="Unassembled WGS sequence"/>
</dbReference>
<dbReference type="EMBL" id="JAOTPO010000021">
    <property type="protein sequence ID" value="MDE5415837.1"/>
    <property type="molecule type" value="Genomic_DNA"/>
</dbReference>
<evidence type="ECO:0000313" key="2">
    <source>
        <dbReference type="Proteomes" id="UP001148125"/>
    </source>
</evidence>
<accession>A0ABT5VK60</accession>
<protein>
    <submittedName>
        <fullName evidence="1">Uncharacterized protein</fullName>
    </submittedName>
</protein>
<evidence type="ECO:0000313" key="1">
    <source>
        <dbReference type="EMBL" id="MDE5415837.1"/>
    </source>
</evidence>
<reference evidence="1" key="1">
    <citation type="submission" date="2024-05" db="EMBL/GenBank/DDBJ databases">
        <title>Alkalihalobacillus sp. strain MEB203 novel alkaliphilic bacterium from Lonar Lake, India.</title>
        <authorList>
            <person name="Joshi A."/>
            <person name="Thite S."/>
            <person name="Mengade P."/>
        </authorList>
    </citation>
    <scope>NUCLEOTIDE SEQUENCE</scope>
    <source>
        <strain evidence="1">MEB 203</strain>
    </source>
</reference>
<name>A0ABT5VK60_9BACI</name>